<comment type="caution">
    <text evidence="3">The sequence shown here is derived from an EMBL/GenBank/DDBJ whole genome shotgun (WGS) entry which is preliminary data.</text>
</comment>
<dbReference type="Proteomes" id="UP001156921">
    <property type="component" value="Unassembled WGS sequence"/>
</dbReference>
<evidence type="ECO:0000313" key="4">
    <source>
        <dbReference type="Proteomes" id="UP001156921"/>
    </source>
</evidence>
<keyword evidence="1" id="KW-0472">Membrane</keyword>
<feature type="domain" description="Putative Flp pilus-assembly TadG-like N-terminal" evidence="2">
    <location>
        <begin position="13"/>
        <end position="58"/>
    </location>
</feature>
<organism evidence="3 4">
    <name type="scientific">Brevundimonas denitrificans</name>
    <dbReference type="NCBI Taxonomy" id="1443434"/>
    <lineage>
        <taxon>Bacteria</taxon>
        <taxon>Pseudomonadati</taxon>
        <taxon>Pseudomonadota</taxon>
        <taxon>Alphaproteobacteria</taxon>
        <taxon>Caulobacterales</taxon>
        <taxon>Caulobacteraceae</taxon>
        <taxon>Brevundimonas</taxon>
    </lineage>
</organism>
<gene>
    <name evidence="3" type="ORF">GCM10007859_19210</name>
</gene>
<keyword evidence="1" id="KW-1133">Transmembrane helix</keyword>
<evidence type="ECO:0000256" key="1">
    <source>
        <dbReference type="SAM" id="Phobius"/>
    </source>
</evidence>
<sequence>MTGIERFLRASGGSIALKFAFVGPAVFLLAIGGIDLMAITRSQERLQTIADGAAVAGAEALDPAMDAAAARMRAAAFVAAEMRRWPNAPAYEARYEIVDRSGRKALRVVLRGHRPSFLANMLPPGGWHLVGDASATSV</sequence>
<dbReference type="InterPro" id="IPR028087">
    <property type="entry name" value="Tad_N"/>
</dbReference>
<dbReference type="RefSeq" id="WP_284222770.1">
    <property type="nucleotide sequence ID" value="NZ_BSOY01000042.1"/>
</dbReference>
<keyword evidence="1" id="KW-0812">Transmembrane</keyword>
<name>A0ABQ6BIW6_9CAUL</name>
<proteinExistence type="predicted"/>
<dbReference type="EMBL" id="BSOY01000042">
    <property type="protein sequence ID" value="GLS01903.1"/>
    <property type="molecule type" value="Genomic_DNA"/>
</dbReference>
<evidence type="ECO:0000313" key="3">
    <source>
        <dbReference type="EMBL" id="GLS01903.1"/>
    </source>
</evidence>
<feature type="transmembrane region" description="Helical" evidence="1">
    <location>
        <begin position="15"/>
        <end position="39"/>
    </location>
</feature>
<keyword evidence="4" id="KW-1185">Reference proteome</keyword>
<accession>A0ABQ6BIW6</accession>
<reference evidence="4" key="1">
    <citation type="journal article" date="2019" name="Int. J. Syst. Evol. Microbiol.">
        <title>The Global Catalogue of Microorganisms (GCM) 10K type strain sequencing project: providing services to taxonomists for standard genome sequencing and annotation.</title>
        <authorList>
            <consortium name="The Broad Institute Genomics Platform"/>
            <consortium name="The Broad Institute Genome Sequencing Center for Infectious Disease"/>
            <person name="Wu L."/>
            <person name="Ma J."/>
        </authorList>
    </citation>
    <scope>NUCLEOTIDE SEQUENCE [LARGE SCALE GENOMIC DNA]</scope>
    <source>
        <strain evidence="4">NBRC 110107</strain>
    </source>
</reference>
<protein>
    <recommendedName>
        <fullName evidence="2">Putative Flp pilus-assembly TadG-like N-terminal domain-containing protein</fullName>
    </recommendedName>
</protein>
<dbReference type="Pfam" id="PF13400">
    <property type="entry name" value="Tad"/>
    <property type="match status" value="1"/>
</dbReference>
<evidence type="ECO:0000259" key="2">
    <source>
        <dbReference type="Pfam" id="PF13400"/>
    </source>
</evidence>